<evidence type="ECO:0000256" key="8">
    <source>
        <dbReference type="PROSITE-ProRule" id="PRU00708"/>
    </source>
</evidence>
<dbReference type="InterPro" id="IPR005016">
    <property type="entry name" value="TDE1/TMS"/>
</dbReference>
<feature type="transmembrane region" description="Helical" evidence="10">
    <location>
        <begin position="28"/>
        <end position="46"/>
    </location>
</feature>
<dbReference type="Proteomes" id="UP000585474">
    <property type="component" value="Unassembled WGS sequence"/>
</dbReference>
<feature type="repeat" description="PPR" evidence="8">
    <location>
        <begin position="637"/>
        <end position="671"/>
    </location>
</feature>
<feature type="repeat" description="PPR" evidence="8">
    <location>
        <begin position="800"/>
        <end position="834"/>
    </location>
</feature>
<gene>
    <name evidence="11" type="ORF">Acr_29g0010790</name>
</gene>
<dbReference type="FunFam" id="1.25.40.10:FF:000442">
    <property type="entry name" value="Pentatricopeptide repeat-containing protein At3g49710"/>
    <property type="match status" value="1"/>
</dbReference>
<evidence type="ECO:0000256" key="10">
    <source>
        <dbReference type="SAM" id="Phobius"/>
    </source>
</evidence>
<comment type="similarity">
    <text evidence="2">Belongs to the TDE1 family.</text>
</comment>
<feature type="transmembrane region" description="Helical" evidence="10">
    <location>
        <begin position="449"/>
        <end position="469"/>
    </location>
</feature>
<dbReference type="Pfam" id="PF01535">
    <property type="entry name" value="PPR"/>
    <property type="match status" value="6"/>
</dbReference>
<dbReference type="InterPro" id="IPR046960">
    <property type="entry name" value="PPR_At4g14850-like_plant"/>
</dbReference>
<feature type="transmembrane region" description="Helical" evidence="10">
    <location>
        <begin position="383"/>
        <end position="402"/>
    </location>
</feature>
<evidence type="ECO:0000256" key="7">
    <source>
        <dbReference type="ARBA" id="ARBA00061659"/>
    </source>
</evidence>
<keyword evidence="12" id="KW-1185">Reference proteome</keyword>
<evidence type="ECO:0000313" key="12">
    <source>
        <dbReference type="Proteomes" id="UP000585474"/>
    </source>
</evidence>
<evidence type="ECO:0000256" key="2">
    <source>
        <dbReference type="ARBA" id="ARBA00006665"/>
    </source>
</evidence>
<feature type="transmembrane region" description="Helical" evidence="10">
    <location>
        <begin position="281"/>
        <end position="307"/>
    </location>
</feature>
<dbReference type="Pfam" id="PF20431">
    <property type="entry name" value="E_motif"/>
    <property type="match status" value="1"/>
</dbReference>
<dbReference type="InterPro" id="IPR011990">
    <property type="entry name" value="TPR-like_helical_dom_sf"/>
</dbReference>
<evidence type="ECO:0000313" key="11">
    <source>
        <dbReference type="EMBL" id="GFZ21917.1"/>
    </source>
</evidence>
<dbReference type="PROSITE" id="PS51375">
    <property type="entry name" value="PPR"/>
    <property type="match status" value="5"/>
</dbReference>
<feature type="transmembrane region" description="Helical" evidence="10">
    <location>
        <begin position="248"/>
        <end position="269"/>
    </location>
</feature>
<dbReference type="Pfam" id="PF13041">
    <property type="entry name" value="PPR_2"/>
    <property type="match status" value="2"/>
</dbReference>
<dbReference type="OrthoDB" id="601293at2759"/>
<feature type="repeat" description="PPR" evidence="8">
    <location>
        <begin position="1071"/>
        <end position="1101"/>
    </location>
</feature>
<dbReference type="NCBIfam" id="TIGR00756">
    <property type="entry name" value="PPR"/>
    <property type="match status" value="5"/>
</dbReference>
<feature type="transmembrane region" description="Helical" evidence="10">
    <location>
        <begin position="207"/>
        <end position="228"/>
    </location>
</feature>
<reference evidence="11 12" key="1">
    <citation type="submission" date="2019-07" db="EMBL/GenBank/DDBJ databases">
        <title>De Novo Assembly of kiwifruit Actinidia rufa.</title>
        <authorList>
            <person name="Sugita-Konishi S."/>
            <person name="Sato K."/>
            <person name="Mori E."/>
            <person name="Abe Y."/>
            <person name="Kisaki G."/>
            <person name="Hamano K."/>
            <person name="Suezawa K."/>
            <person name="Otani M."/>
            <person name="Fukuda T."/>
            <person name="Manabe T."/>
            <person name="Gomi K."/>
            <person name="Tabuchi M."/>
            <person name="Akimitsu K."/>
            <person name="Kataoka I."/>
        </authorList>
    </citation>
    <scope>NUCLEOTIDE SEQUENCE [LARGE SCALE GENOMIC DNA]</scope>
    <source>
        <strain evidence="12">cv. Fuchu</strain>
    </source>
</reference>
<evidence type="ECO:0000256" key="1">
    <source>
        <dbReference type="ARBA" id="ARBA00004141"/>
    </source>
</evidence>
<dbReference type="Pfam" id="PF13812">
    <property type="entry name" value="PPR_3"/>
    <property type="match status" value="1"/>
</dbReference>
<dbReference type="GO" id="GO:0016020">
    <property type="term" value="C:membrane"/>
    <property type="evidence" value="ECO:0007669"/>
    <property type="project" value="UniProtKB-SubCell"/>
</dbReference>
<feature type="repeat" description="PPR" evidence="8">
    <location>
        <begin position="769"/>
        <end position="799"/>
    </location>
</feature>
<evidence type="ECO:0000256" key="4">
    <source>
        <dbReference type="ARBA" id="ARBA00022737"/>
    </source>
</evidence>
<evidence type="ECO:0000256" key="9">
    <source>
        <dbReference type="SAM" id="MobiDB-lite"/>
    </source>
</evidence>
<proteinExistence type="inferred from homology"/>
<dbReference type="AlphaFoldDB" id="A0A7J0HFL3"/>
<dbReference type="GO" id="GO:0009451">
    <property type="term" value="P:RNA modification"/>
    <property type="evidence" value="ECO:0007669"/>
    <property type="project" value="InterPro"/>
</dbReference>
<feature type="repeat" description="PPR" evidence="8">
    <location>
        <begin position="1036"/>
        <end position="1070"/>
    </location>
</feature>
<comment type="caution">
    <text evidence="11">The sequence shown here is derived from an EMBL/GenBank/DDBJ whole genome shotgun (WGS) entry which is preliminary data.</text>
</comment>
<evidence type="ECO:0000256" key="3">
    <source>
        <dbReference type="ARBA" id="ARBA00022692"/>
    </source>
</evidence>
<dbReference type="InterPro" id="IPR002885">
    <property type="entry name" value="PPR_rpt"/>
</dbReference>
<sequence length="1179" mass="129737">MSCCAACCASLTCGLCTSVASGISKRSARVAYCGIFGISLIASWVLREVASPLLQKFPCQFPQFFTTHLILCPYSQLIFGWVLKILAICAGGEGCDNQGNFRGFYGNGCSSGEGGDDRAILEVFSGKGHSGGEGGDDEWRFQRVFHLWVFRQKVFLAFLAEIAATAGGSLVGITQGSCLYGLRRGLHACVGINTTETHSKEWYQMEAVLRVSMGNFLFFGILALVMIGVKDQNDRRDGWHHGGWTVKFVIWLLLTILMFFMPNVVISIYGTLSTFGQVYSCWYYALLAVSVACYIAAFTISGLLFIWFNPSGHDCGLNVFFLVMTMILAFSFGVIALHPKVNGSLLPASVISVYCAYVCYTGLSCEPRDYACNGLHNKSAVSTSTLVLGMLTTVLSVLYSALRAGSSTTFLSPPSSPKASAAAKKPLLDSEDVEEGKEKKEKEPRPVSYSYMFFHLIFALASMYSAMLLSGWSSSESTDLIDVGWTSVWVRIGTEWVTAVLYIWTLVAPLIMPDHPNHSFAPQSRSHQSHSKIPNGSPLQHPILLHNFLPNPEYDLRAFVSGQKPRKPHDYEVAIVSTLKSCSTLLAISQGQQIHGLVVKSGLDSNMFIHNSLINLYAKCGVISDAQLVFDSFYVLDSVSCNIMIAGYVKLGRLNDARKLFDVMPHRGCVSYTTMIMGLAQNGCWSEAIRDFNGMRFDGVVPNEVTMSSVISAYSHLGGVWNCRLLHALVKKLGLEVFVLVSTNLVHMYCACSSLREARTLFDEMLEPNIVSWNVILNGYSKVGFVDLARDLFERIPGRDVVSWGTIVNCYVQVGRLVEAFDMYRAMLRTGLGPNDVMIVDMISACGQSMALVEGQQFHGLTVKAGFDCYDFMQATIIHFYAVCHEVDFARLQFELGSKDHAPSWNALIAGLNEQPNMALELFHEMVTCVKPNEITMVSVLSAIATLGLLKEGRWAHEFIRNNSIPLNDNLSAAIIDMYAKCGSIKTALEVFHQIRDKTTTVSPWNAIICGLAMHGHAGLSLQVFSDLQRRNIKLSAITFIGVLLACCHAGLVEAGKRHFESMKKYGTEPNIKHYGCMVDLLGRAGKLEEAEDLIRSMPMKADVIIWGTLLAACRTHGNTEIGERAAENLARVEPSHGPGRVLLSSIYADAGRWEDAFLVRQAIRSQRMTRSPGYSGVV</sequence>
<keyword evidence="4" id="KW-0677">Repeat</keyword>
<dbReference type="GO" id="GO:0003723">
    <property type="term" value="F:RNA binding"/>
    <property type="evidence" value="ECO:0007669"/>
    <property type="project" value="InterPro"/>
</dbReference>
<comment type="subcellular location">
    <subcellularLocation>
        <location evidence="1">Membrane</location>
        <topology evidence="1">Multi-pass membrane protein</topology>
    </subcellularLocation>
</comment>
<dbReference type="FunFam" id="1.25.40.10:FF:000212">
    <property type="entry name" value="Pentatricopeptide repeat-containing protein At2g03380, mitochondrial"/>
    <property type="match status" value="1"/>
</dbReference>
<dbReference type="Gene3D" id="1.25.40.10">
    <property type="entry name" value="Tetratricopeptide repeat domain"/>
    <property type="match status" value="5"/>
</dbReference>
<feature type="transmembrane region" description="Helical" evidence="10">
    <location>
        <begin position="319"/>
        <end position="337"/>
    </location>
</feature>
<protein>
    <submittedName>
        <fullName evidence="11">Mitochondrial editing factor 18</fullName>
    </submittedName>
</protein>
<keyword evidence="5 10" id="KW-1133">Transmembrane helix</keyword>
<feature type="region of interest" description="Disordered" evidence="9">
    <location>
        <begin position="407"/>
        <end position="441"/>
    </location>
</feature>
<dbReference type="PANTHER" id="PTHR47926">
    <property type="entry name" value="PENTATRICOPEPTIDE REPEAT-CONTAINING PROTEIN"/>
    <property type="match status" value="1"/>
</dbReference>
<comment type="similarity">
    <text evidence="7">Belongs to the PPR family. PCMP-E subfamily.</text>
</comment>
<dbReference type="EMBL" id="BJWL01000029">
    <property type="protein sequence ID" value="GFZ21917.1"/>
    <property type="molecule type" value="Genomic_DNA"/>
</dbReference>
<accession>A0A7J0HFL3</accession>
<dbReference type="InterPro" id="IPR046848">
    <property type="entry name" value="E_motif"/>
</dbReference>
<evidence type="ECO:0000256" key="5">
    <source>
        <dbReference type="ARBA" id="ARBA00022989"/>
    </source>
</evidence>
<keyword evidence="3 10" id="KW-0812">Transmembrane</keyword>
<organism evidence="11 12">
    <name type="scientific">Actinidia rufa</name>
    <dbReference type="NCBI Taxonomy" id="165716"/>
    <lineage>
        <taxon>Eukaryota</taxon>
        <taxon>Viridiplantae</taxon>
        <taxon>Streptophyta</taxon>
        <taxon>Embryophyta</taxon>
        <taxon>Tracheophyta</taxon>
        <taxon>Spermatophyta</taxon>
        <taxon>Magnoliopsida</taxon>
        <taxon>eudicotyledons</taxon>
        <taxon>Gunneridae</taxon>
        <taxon>Pentapetalae</taxon>
        <taxon>asterids</taxon>
        <taxon>Ericales</taxon>
        <taxon>Actinidiaceae</taxon>
        <taxon>Actinidia</taxon>
    </lineage>
</organism>
<dbReference type="Pfam" id="PF03348">
    <property type="entry name" value="Serinc"/>
    <property type="match status" value="2"/>
</dbReference>
<dbReference type="PANTHER" id="PTHR47926:SF407">
    <property type="entry name" value="(WILD MALAYSIAN BANANA) HYPOTHETICAL PROTEIN"/>
    <property type="match status" value="1"/>
</dbReference>
<name>A0A7J0HFL3_9ERIC</name>
<keyword evidence="6 10" id="KW-0472">Membrane</keyword>
<evidence type="ECO:0000256" key="6">
    <source>
        <dbReference type="ARBA" id="ARBA00023136"/>
    </source>
</evidence>